<dbReference type="SUPFAM" id="SSF53335">
    <property type="entry name" value="S-adenosyl-L-methionine-dependent methyltransferases"/>
    <property type="match status" value="1"/>
</dbReference>
<dbReference type="PANTHER" id="PTHR42912:SF80">
    <property type="entry name" value="METHYLTRANSFERASE DOMAIN-CONTAINING PROTEIN"/>
    <property type="match status" value="1"/>
</dbReference>
<accession>A0A6J6XFJ2</accession>
<proteinExistence type="predicted"/>
<name>A0A6J6XFJ2_9ZZZZ</name>
<organism evidence="2">
    <name type="scientific">freshwater metagenome</name>
    <dbReference type="NCBI Taxonomy" id="449393"/>
    <lineage>
        <taxon>unclassified sequences</taxon>
        <taxon>metagenomes</taxon>
        <taxon>ecological metagenomes</taxon>
    </lineage>
</organism>
<reference evidence="2" key="1">
    <citation type="submission" date="2020-05" db="EMBL/GenBank/DDBJ databases">
        <authorList>
            <person name="Chiriac C."/>
            <person name="Salcher M."/>
            <person name="Ghai R."/>
            <person name="Kavagutti S V."/>
        </authorList>
    </citation>
    <scope>NUCLEOTIDE SEQUENCE</scope>
</reference>
<dbReference type="Gene3D" id="3.40.50.150">
    <property type="entry name" value="Vaccinia Virus protein VP39"/>
    <property type="match status" value="1"/>
</dbReference>
<dbReference type="CDD" id="cd02440">
    <property type="entry name" value="AdoMet_MTases"/>
    <property type="match status" value="1"/>
</dbReference>
<evidence type="ECO:0000259" key="1">
    <source>
        <dbReference type="Pfam" id="PF13649"/>
    </source>
</evidence>
<evidence type="ECO:0000313" key="2">
    <source>
        <dbReference type="EMBL" id="CAB4795169.1"/>
    </source>
</evidence>
<dbReference type="InterPro" id="IPR041698">
    <property type="entry name" value="Methyltransf_25"/>
</dbReference>
<protein>
    <submittedName>
        <fullName evidence="2">Unannotated protein</fullName>
    </submittedName>
</protein>
<gene>
    <name evidence="2" type="ORF">UFOPK3001_00579</name>
</gene>
<dbReference type="Gene3D" id="2.20.25.570">
    <property type="match status" value="1"/>
</dbReference>
<feature type="domain" description="Methyltransferase" evidence="1">
    <location>
        <begin position="43"/>
        <end position="136"/>
    </location>
</feature>
<dbReference type="InterPro" id="IPR050508">
    <property type="entry name" value="Methyltransf_Superfamily"/>
</dbReference>
<dbReference type="InterPro" id="IPR029063">
    <property type="entry name" value="SAM-dependent_MTases_sf"/>
</dbReference>
<sequence>MRGYDESSYGEGMAEVYDDWYATPPDTGACVERLAALARGTRVLELGAGTGRLAIPLAEIGLEVHALDGSAGMLDRLAAKPGGDRVTRHVADMADPLPEGPFGLVFVAVNTFFGVRDANRQALMMGNVARVLSPGGCFVIEAFVPDADHDGDRVEVRDLAADRVVLSVSRTEAADQQAFGQFIEFRDGHPVRLRPWAIRWATVEQLDTMAEQAGLGLESRWAGWNEDEYGPDSINHISVYRRPG</sequence>
<dbReference type="PANTHER" id="PTHR42912">
    <property type="entry name" value="METHYLTRANSFERASE"/>
    <property type="match status" value="1"/>
</dbReference>
<dbReference type="EMBL" id="CAFAAJ010000026">
    <property type="protein sequence ID" value="CAB4795169.1"/>
    <property type="molecule type" value="Genomic_DNA"/>
</dbReference>
<dbReference type="Pfam" id="PF13649">
    <property type="entry name" value="Methyltransf_25"/>
    <property type="match status" value="1"/>
</dbReference>
<dbReference type="GO" id="GO:0008168">
    <property type="term" value="F:methyltransferase activity"/>
    <property type="evidence" value="ECO:0007669"/>
    <property type="project" value="TreeGrafter"/>
</dbReference>
<dbReference type="AlphaFoldDB" id="A0A6J6XFJ2"/>